<dbReference type="HOGENOM" id="CLU_1435300_0_0_1"/>
<protein>
    <recommendedName>
        <fullName evidence="3">F-box domain-containing protein</fullName>
    </recommendedName>
</protein>
<evidence type="ECO:0000313" key="2">
    <source>
        <dbReference type="Proteomes" id="UP000028045"/>
    </source>
</evidence>
<reference evidence="1 2" key="1">
    <citation type="journal article" date="2014" name="BMC Genomics">
        <title>Comparative genome sequencing reveals chemotype-specific gene clusters in the toxigenic black mold Stachybotrys.</title>
        <authorList>
            <person name="Semeiks J."/>
            <person name="Borek D."/>
            <person name="Otwinowski Z."/>
            <person name="Grishin N.V."/>
        </authorList>
    </citation>
    <scope>NUCLEOTIDE SEQUENCE [LARGE SCALE GENOMIC DNA]</scope>
    <source>
        <strain evidence="2">CBS 109288 / IBT 7711</strain>
    </source>
</reference>
<dbReference type="Proteomes" id="UP000028045">
    <property type="component" value="Unassembled WGS sequence"/>
</dbReference>
<sequence length="189" mass="20508">MAQPDSPLDDAAASLTGLPRELLVAVASNLTSLDDVLAFVAVCTRVRAAFQGNAYDMSRLAIKHSIECEDVAWTLLLAQENQPLGVARTAFMKPHHVLRLVRNAHRLEKVIEWFNKKEMNPLGAERAKPARDFTITTTTVGAGGATHPRPYRRGKDVDGLGLLGQPEESASKGLRCSIEHSLGTLLSSN</sequence>
<dbReference type="AlphaFoldDB" id="A0A084B9X6"/>
<name>A0A084B9X6_STACB</name>
<keyword evidence="2" id="KW-1185">Reference proteome</keyword>
<evidence type="ECO:0008006" key="3">
    <source>
        <dbReference type="Google" id="ProtNLM"/>
    </source>
</evidence>
<organism evidence="1 2">
    <name type="scientific">Stachybotrys chartarum (strain CBS 109288 / IBT 7711)</name>
    <name type="common">Toxic black mold</name>
    <name type="synonym">Stilbospora chartarum</name>
    <dbReference type="NCBI Taxonomy" id="1280523"/>
    <lineage>
        <taxon>Eukaryota</taxon>
        <taxon>Fungi</taxon>
        <taxon>Dikarya</taxon>
        <taxon>Ascomycota</taxon>
        <taxon>Pezizomycotina</taxon>
        <taxon>Sordariomycetes</taxon>
        <taxon>Hypocreomycetidae</taxon>
        <taxon>Hypocreales</taxon>
        <taxon>Stachybotryaceae</taxon>
        <taxon>Stachybotrys</taxon>
    </lineage>
</organism>
<dbReference type="EMBL" id="KL647624">
    <property type="protein sequence ID" value="KEY74355.1"/>
    <property type="molecule type" value="Genomic_DNA"/>
</dbReference>
<evidence type="ECO:0000313" key="1">
    <source>
        <dbReference type="EMBL" id="KEY74355.1"/>
    </source>
</evidence>
<gene>
    <name evidence="1" type="ORF">S7711_11465</name>
</gene>
<accession>A0A084B9X6</accession>
<proteinExistence type="predicted"/>